<keyword evidence="1" id="KW-0808">Transferase</keyword>
<feature type="non-terminal residue" evidence="4">
    <location>
        <position position="153"/>
    </location>
</feature>
<comment type="caution">
    <text evidence="4">The sequence shown here is derived from an EMBL/GenBank/DDBJ whole genome shotgun (WGS) entry which is preliminary data.</text>
</comment>
<dbReference type="InterPro" id="IPR050406">
    <property type="entry name" value="FGGY_Carb_Kinase"/>
</dbReference>
<dbReference type="AlphaFoldDB" id="X1F8G4"/>
<evidence type="ECO:0000313" key="4">
    <source>
        <dbReference type="EMBL" id="GAH28855.1"/>
    </source>
</evidence>
<proteinExistence type="predicted"/>
<dbReference type="GO" id="GO:0016301">
    <property type="term" value="F:kinase activity"/>
    <property type="evidence" value="ECO:0007669"/>
    <property type="project" value="UniProtKB-KW"/>
</dbReference>
<sequence length="153" mass="17154">MVKYVIGGDVGSSGYKTVLLDIESGEIKATANVTYEVDWVKPNWAQQDPFLWKEAFVKATKRLIKDSGIRDREVEGIAFSGQQHGAVVVDKENQPLHEAILWCCQRSAKECTDIEEVVARQTADKDAYVREIGMHAMAGFQGPKVLWLHNHLP</sequence>
<protein>
    <recommendedName>
        <fullName evidence="3">Carbohydrate kinase FGGY N-terminal domain-containing protein</fullName>
    </recommendedName>
</protein>
<keyword evidence="2" id="KW-0418">Kinase</keyword>
<dbReference type="PANTHER" id="PTHR43095">
    <property type="entry name" value="SUGAR KINASE"/>
    <property type="match status" value="1"/>
</dbReference>
<accession>X1F8G4</accession>
<organism evidence="4">
    <name type="scientific">marine sediment metagenome</name>
    <dbReference type="NCBI Taxonomy" id="412755"/>
    <lineage>
        <taxon>unclassified sequences</taxon>
        <taxon>metagenomes</taxon>
        <taxon>ecological metagenomes</taxon>
    </lineage>
</organism>
<dbReference type="InterPro" id="IPR018484">
    <property type="entry name" value="FGGY_N"/>
</dbReference>
<dbReference type="Gene3D" id="3.30.420.40">
    <property type="match status" value="1"/>
</dbReference>
<dbReference type="InterPro" id="IPR043129">
    <property type="entry name" value="ATPase_NBD"/>
</dbReference>
<dbReference type="GO" id="GO:0005975">
    <property type="term" value="P:carbohydrate metabolic process"/>
    <property type="evidence" value="ECO:0007669"/>
    <property type="project" value="InterPro"/>
</dbReference>
<dbReference type="EMBL" id="BARU01001076">
    <property type="protein sequence ID" value="GAH28855.1"/>
    <property type="molecule type" value="Genomic_DNA"/>
</dbReference>
<gene>
    <name evidence="4" type="ORF">S03H2_03029</name>
</gene>
<feature type="domain" description="Carbohydrate kinase FGGY N-terminal" evidence="3">
    <location>
        <begin position="4"/>
        <end position="153"/>
    </location>
</feature>
<name>X1F8G4_9ZZZZ</name>
<dbReference type="SUPFAM" id="SSF53067">
    <property type="entry name" value="Actin-like ATPase domain"/>
    <property type="match status" value="1"/>
</dbReference>
<dbReference type="Pfam" id="PF00370">
    <property type="entry name" value="FGGY_N"/>
    <property type="match status" value="1"/>
</dbReference>
<dbReference type="PANTHER" id="PTHR43095:SF5">
    <property type="entry name" value="XYLULOSE KINASE"/>
    <property type="match status" value="1"/>
</dbReference>
<evidence type="ECO:0000259" key="3">
    <source>
        <dbReference type="Pfam" id="PF00370"/>
    </source>
</evidence>
<evidence type="ECO:0000256" key="1">
    <source>
        <dbReference type="ARBA" id="ARBA00022679"/>
    </source>
</evidence>
<reference evidence="4" key="1">
    <citation type="journal article" date="2014" name="Front. Microbiol.">
        <title>High frequency of phylogenetically diverse reductive dehalogenase-homologous genes in deep subseafloor sedimentary metagenomes.</title>
        <authorList>
            <person name="Kawai M."/>
            <person name="Futagami T."/>
            <person name="Toyoda A."/>
            <person name="Takaki Y."/>
            <person name="Nishi S."/>
            <person name="Hori S."/>
            <person name="Arai W."/>
            <person name="Tsubouchi T."/>
            <person name="Morono Y."/>
            <person name="Uchiyama I."/>
            <person name="Ito T."/>
            <person name="Fujiyama A."/>
            <person name="Inagaki F."/>
            <person name="Takami H."/>
        </authorList>
    </citation>
    <scope>NUCLEOTIDE SEQUENCE</scope>
    <source>
        <strain evidence="4">Expedition CK06-06</strain>
    </source>
</reference>
<evidence type="ECO:0000256" key="2">
    <source>
        <dbReference type="ARBA" id="ARBA00022777"/>
    </source>
</evidence>